<accession>A0A6C0ADW7</accession>
<proteinExistence type="predicted"/>
<dbReference type="EMBL" id="MN740593">
    <property type="protein sequence ID" value="QHS77896.1"/>
    <property type="molecule type" value="Genomic_DNA"/>
</dbReference>
<sequence length="175" mass="21436">MNYKDISEYLHASKFYLNLDPLGEEFDIPFEIPEEIINNIKDFNKFYKIVNYFEAKYLDLMKNYCVNNSSEIIEKYLDNSPENREMFEQFIDVEINNFKQFESIYQVIKFYNFLPSDNYIEYGLKNKNEYIEKNTNSLSEELKNTKIIEIKWNINRIENIFYFSIIIFYFKIHLK</sequence>
<reference evidence="1" key="1">
    <citation type="journal article" date="2020" name="Nature">
        <title>Giant virus diversity and host interactions through global metagenomics.</title>
        <authorList>
            <person name="Schulz F."/>
            <person name="Roux S."/>
            <person name="Paez-Espino D."/>
            <person name="Jungbluth S."/>
            <person name="Walsh D.A."/>
            <person name="Denef V.J."/>
            <person name="McMahon K.D."/>
            <person name="Konstantinidis K.T."/>
            <person name="Eloe-Fadrosh E.A."/>
            <person name="Kyrpides N.C."/>
            <person name="Woyke T."/>
        </authorList>
    </citation>
    <scope>NUCLEOTIDE SEQUENCE</scope>
    <source>
        <strain evidence="1">GVMAG-S-1021933-23</strain>
    </source>
</reference>
<name>A0A6C0ADW7_9ZZZZ</name>
<organism evidence="1">
    <name type="scientific">viral metagenome</name>
    <dbReference type="NCBI Taxonomy" id="1070528"/>
    <lineage>
        <taxon>unclassified sequences</taxon>
        <taxon>metagenomes</taxon>
        <taxon>organismal metagenomes</taxon>
    </lineage>
</organism>
<evidence type="ECO:0000313" key="1">
    <source>
        <dbReference type="EMBL" id="QHS77896.1"/>
    </source>
</evidence>
<dbReference type="AlphaFoldDB" id="A0A6C0ADW7"/>
<protein>
    <submittedName>
        <fullName evidence="1">Uncharacterized protein</fullName>
    </submittedName>
</protein>